<gene>
    <name evidence="11" type="primary">LOC100209825</name>
</gene>
<dbReference type="PANTHER" id="PTHR11537:SF252">
    <property type="entry name" value="POTASSIUM VOLTAGE-GATED CHANNEL PROTEIN SHAW"/>
    <property type="match status" value="1"/>
</dbReference>
<organism evidence="10 11">
    <name type="scientific">Hydra vulgaris</name>
    <name type="common">Hydra</name>
    <name type="synonym">Hydra attenuata</name>
    <dbReference type="NCBI Taxonomy" id="6087"/>
    <lineage>
        <taxon>Eukaryota</taxon>
        <taxon>Metazoa</taxon>
        <taxon>Cnidaria</taxon>
        <taxon>Hydrozoa</taxon>
        <taxon>Hydroidolina</taxon>
        <taxon>Anthoathecata</taxon>
        <taxon>Aplanulata</taxon>
        <taxon>Hydridae</taxon>
        <taxon>Hydra</taxon>
    </lineage>
</organism>
<dbReference type="InterPro" id="IPR013099">
    <property type="entry name" value="K_chnl_dom"/>
</dbReference>
<keyword evidence="2" id="KW-0813">Transport</keyword>
<name>A0ABM4BXQ8_HYDVU</name>
<sequence>MTDGNSSNNFTELNEKQRHLQNYTLDEKCERGMDIGIGFQMISPYSNFGDNGDYYCLHGMFPHIAIEIMKHCCQSSKITYGHFFVSMLEIEEHFSKDRHIDISFPIYGLEGKQSQQYKDFPFIPVVTSPRIVLVVPDQLFAERNTRTQVLMNTVFNAWPMLVFIIASACLAGLTVWLLDKKHNSSEFPPTFFAGAWEGIWWAFVTMTTVGYGDRSPKSTCARAFCIIWILMGIMLISLFTGLVSAALLASATPVFNVAGASIGALIGSIEYEIGVGMNAHMIAYNHTTDLLNALINKNPNLHGALLDNFILSANQDVFKKVNLRMEREIDHPVTYGFVIKNNSSKMEKCFRNYVRNFPHKTFQIIAKYLVPISNPVDEVRLEVAAAEKLFYEESIFRAILCSEVGILTVSLLLGVAWEMFVRNKNSAAYRLVSRFQKKPQFSSNMNLTTHSNAEENMTVERLILEYDDFHLQWMSQLRNLLTRKNGQHTV</sequence>
<feature type="domain" description="Potassium channel" evidence="9">
    <location>
        <begin position="194"/>
        <end position="247"/>
    </location>
</feature>
<keyword evidence="6 8" id="KW-0472">Membrane</keyword>
<evidence type="ECO:0000256" key="4">
    <source>
        <dbReference type="ARBA" id="ARBA00022989"/>
    </source>
</evidence>
<keyword evidence="7" id="KW-0407">Ion channel</keyword>
<evidence type="ECO:0000259" key="9">
    <source>
        <dbReference type="Pfam" id="PF07885"/>
    </source>
</evidence>
<protein>
    <submittedName>
        <fullName evidence="11">Uncharacterized protein LOC100209825 isoform X4</fullName>
    </submittedName>
</protein>
<dbReference type="PANTHER" id="PTHR11537">
    <property type="entry name" value="VOLTAGE-GATED POTASSIUM CHANNEL"/>
    <property type="match status" value="1"/>
</dbReference>
<keyword evidence="3 8" id="KW-0812">Transmembrane</keyword>
<evidence type="ECO:0000313" key="10">
    <source>
        <dbReference type="Proteomes" id="UP001652625"/>
    </source>
</evidence>
<reference evidence="11" key="1">
    <citation type="submission" date="2025-08" db="UniProtKB">
        <authorList>
            <consortium name="RefSeq"/>
        </authorList>
    </citation>
    <scope>IDENTIFICATION</scope>
</reference>
<keyword evidence="10" id="KW-1185">Reference proteome</keyword>
<feature type="transmembrane region" description="Helical" evidence="8">
    <location>
        <begin position="190"/>
        <end position="211"/>
    </location>
</feature>
<evidence type="ECO:0000256" key="2">
    <source>
        <dbReference type="ARBA" id="ARBA00022448"/>
    </source>
</evidence>
<evidence type="ECO:0000313" key="11">
    <source>
        <dbReference type="RefSeq" id="XP_065654000.1"/>
    </source>
</evidence>
<dbReference type="Gene3D" id="1.10.287.70">
    <property type="match status" value="1"/>
</dbReference>
<evidence type="ECO:0000256" key="6">
    <source>
        <dbReference type="ARBA" id="ARBA00023136"/>
    </source>
</evidence>
<evidence type="ECO:0000256" key="3">
    <source>
        <dbReference type="ARBA" id="ARBA00022692"/>
    </source>
</evidence>
<dbReference type="Proteomes" id="UP001652625">
    <property type="component" value="Chromosome 05"/>
</dbReference>
<dbReference type="SUPFAM" id="SSF81324">
    <property type="entry name" value="Voltage-gated potassium channels"/>
    <property type="match status" value="1"/>
</dbReference>
<keyword evidence="4 8" id="KW-1133">Transmembrane helix</keyword>
<dbReference type="InterPro" id="IPR028325">
    <property type="entry name" value="VG_K_chnl"/>
</dbReference>
<keyword evidence="5" id="KW-0406">Ion transport</keyword>
<dbReference type="GeneID" id="100209825"/>
<comment type="subcellular location">
    <subcellularLocation>
        <location evidence="1">Membrane</location>
        <topology evidence="1">Multi-pass membrane protein</topology>
    </subcellularLocation>
</comment>
<proteinExistence type="predicted"/>
<accession>A0ABM4BXQ8</accession>
<evidence type="ECO:0000256" key="7">
    <source>
        <dbReference type="ARBA" id="ARBA00023303"/>
    </source>
</evidence>
<evidence type="ECO:0000256" key="8">
    <source>
        <dbReference type="SAM" id="Phobius"/>
    </source>
</evidence>
<dbReference type="Pfam" id="PF07885">
    <property type="entry name" value="Ion_trans_2"/>
    <property type="match status" value="1"/>
</dbReference>
<feature type="transmembrane region" description="Helical" evidence="8">
    <location>
        <begin position="223"/>
        <end position="248"/>
    </location>
</feature>
<evidence type="ECO:0000256" key="1">
    <source>
        <dbReference type="ARBA" id="ARBA00004141"/>
    </source>
</evidence>
<evidence type="ECO:0000256" key="5">
    <source>
        <dbReference type="ARBA" id="ARBA00023065"/>
    </source>
</evidence>
<feature type="transmembrane region" description="Helical" evidence="8">
    <location>
        <begin position="153"/>
        <end position="178"/>
    </location>
</feature>
<dbReference type="RefSeq" id="XP_065654000.1">
    <property type="nucleotide sequence ID" value="XM_065797928.1"/>
</dbReference>